<comment type="caution">
    <text evidence="9">The sequence shown here is derived from an EMBL/GenBank/DDBJ whole genome shotgun (WGS) entry which is preliminary data.</text>
</comment>
<dbReference type="InterPro" id="IPR020846">
    <property type="entry name" value="MFS_dom"/>
</dbReference>
<keyword evidence="10" id="KW-1185">Reference proteome</keyword>
<feature type="transmembrane region" description="Helical" evidence="7">
    <location>
        <begin position="155"/>
        <end position="174"/>
    </location>
</feature>
<dbReference type="GO" id="GO:0016020">
    <property type="term" value="C:membrane"/>
    <property type="evidence" value="ECO:0007669"/>
    <property type="project" value="UniProtKB-SubCell"/>
</dbReference>
<dbReference type="SUPFAM" id="SSF103473">
    <property type="entry name" value="MFS general substrate transporter"/>
    <property type="match status" value="2"/>
</dbReference>
<feature type="transmembrane region" description="Helical" evidence="7">
    <location>
        <begin position="547"/>
        <end position="564"/>
    </location>
</feature>
<name>A0A086TD77_HAPC1</name>
<feature type="transmembrane region" description="Helical" evidence="7">
    <location>
        <begin position="243"/>
        <end position="265"/>
    </location>
</feature>
<evidence type="ECO:0000259" key="8">
    <source>
        <dbReference type="PROSITE" id="PS50850"/>
    </source>
</evidence>
<proteinExistence type="predicted"/>
<dbReference type="PROSITE" id="PS50850">
    <property type="entry name" value="MFS"/>
    <property type="match status" value="1"/>
</dbReference>
<dbReference type="InterPro" id="IPR011701">
    <property type="entry name" value="MFS"/>
</dbReference>
<keyword evidence="4 7" id="KW-1133">Transmembrane helix</keyword>
<feature type="compositionally biased region" description="Basic and acidic residues" evidence="6">
    <location>
        <begin position="588"/>
        <end position="603"/>
    </location>
</feature>
<feature type="compositionally biased region" description="Basic and acidic residues" evidence="6">
    <location>
        <begin position="34"/>
        <end position="43"/>
    </location>
</feature>
<dbReference type="PANTHER" id="PTHR42718:SF9">
    <property type="entry name" value="MAJOR FACILITATOR SUPERFAMILY MULTIDRUG TRANSPORTER MFSC"/>
    <property type="match status" value="1"/>
</dbReference>
<evidence type="ECO:0000256" key="5">
    <source>
        <dbReference type="ARBA" id="ARBA00023136"/>
    </source>
</evidence>
<evidence type="ECO:0000256" key="4">
    <source>
        <dbReference type="ARBA" id="ARBA00022989"/>
    </source>
</evidence>
<feature type="transmembrane region" description="Helical" evidence="7">
    <location>
        <begin position="426"/>
        <end position="446"/>
    </location>
</feature>
<feature type="region of interest" description="Disordered" evidence="6">
    <location>
        <begin position="1"/>
        <end position="81"/>
    </location>
</feature>
<feature type="transmembrane region" description="Helical" evidence="7">
    <location>
        <begin position="126"/>
        <end position="143"/>
    </location>
</feature>
<feature type="compositionally biased region" description="Polar residues" evidence="6">
    <location>
        <begin position="44"/>
        <end position="62"/>
    </location>
</feature>
<dbReference type="Gene3D" id="1.20.1250.20">
    <property type="entry name" value="MFS general substrate transporter like domains"/>
    <property type="match status" value="1"/>
</dbReference>
<feature type="domain" description="Major facilitator superfamily (MFS) profile" evidence="8">
    <location>
        <begin position="90"/>
        <end position="568"/>
    </location>
</feature>
<feature type="transmembrane region" description="Helical" evidence="7">
    <location>
        <begin position="452"/>
        <end position="471"/>
    </location>
</feature>
<dbReference type="OrthoDB" id="2985014at2759"/>
<dbReference type="EMBL" id="JPKY01000011">
    <property type="protein sequence ID" value="KFH47309.1"/>
    <property type="molecule type" value="Genomic_DNA"/>
</dbReference>
<evidence type="ECO:0000256" key="6">
    <source>
        <dbReference type="SAM" id="MobiDB-lite"/>
    </source>
</evidence>
<keyword evidence="5 7" id="KW-0472">Membrane</keyword>
<feature type="transmembrane region" description="Helical" evidence="7">
    <location>
        <begin position="286"/>
        <end position="307"/>
    </location>
</feature>
<comment type="subcellular location">
    <subcellularLocation>
        <location evidence="1">Membrane</location>
        <topology evidence="1">Multi-pass membrane protein</topology>
    </subcellularLocation>
</comment>
<gene>
    <name evidence="9" type="ORF">ACRE_018940</name>
</gene>
<dbReference type="Gene3D" id="1.20.1720.10">
    <property type="entry name" value="Multidrug resistance protein D"/>
    <property type="match status" value="1"/>
</dbReference>
<organism evidence="9 10">
    <name type="scientific">Hapsidospora chrysogenum (strain ATCC 11550 / CBS 779.69 / DSM 880 / IAM 14645 / JCM 23072 / IMI 49137)</name>
    <name type="common">Acremonium chrysogenum</name>
    <dbReference type="NCBI Taxonomy" id="857340"/>
    <lineage>
        <taxon>Eukaryota</taxon>
        <taxon>Fungi</taxon>
        <taxon>Dikarya</taxon>
        <taxon>Ascomycota</taxon>
        <taxon>Pezizomycotina</taxon>
        <taxon>Sordariomycetes</taxon>
        <taxon>Hypocreomycetidae</taxon>
        <taxon>Hypocreales</taxon>
        <taxon>Bionectriaceae</taxon>
        <taxon>Hapsidospora</taxon>
    </lineage>
</organism>
<evidence type="ECO:0000256" key="2">
    <source>
        <dbReference type="ARBA" id="ARBA00022448"/>
    </source>
</evidence>
<keyword evidence="3 7" id="KW-0812">Transmembrane</keyword>
<dbReference type="GO" id="GO:0022857">
    <property type="term" value="F:transmembrane transporter activity"/>
    <property type="evidence" value="ECO:0007669"/>
    <property type="project" value="InterPro"/>
</dbReference>
<reference evidence="10" key="1">
    <citation type="journal article" date="2014" name="Genome Announc.">
        <title>Genome sequence and annotation of Acremonium chrysogenum, producer of the beta-lactam antibiotic cephalosporin C.</title>
        <authorList>
            <person name="Terfehr D."/>
            <person name="Dahlmann T.A."/>
            <person name="Specht T."/>
            <person name="Zadra I."/>
            <person name="Kuernsteiner H."/>
            <person name="Kueck U."/>
        </authorList>
    </citation>
    <scope>NUCLEOTIDE SEQUENCE [LARGE SCALE GENOMIC DNA]</scope>
    <source>
        <strain evidence="10">ATCC 11550 / CBS 779.69 / DSM 880 / IAM 14645 / JCM 23072 / IMI 49137</strain>
    </source>
</reference>
<dbReference type="PANTHER" id="PTHR42718">
    <property type="entry name" value="MAJOR FACILITATOR SUPERFAMILY MULTIDRUG TRANSPORTER MFSC"/>
    <property type="match status" value="1"/>
</dbReference>
<feature type="transmembrane region" description="Helical" evidence="7">
    <location>
        <begin position="186"/>
        <end position="207"/>
    </location>
</feature>
<keyword evidence="2" id="KW-0813">Transport</keyword>
<evidence type="ECO:0000313" key="10">
    <source>
        <dbReference type="Proteomes" id="UP000029964"/>
    </source>
</evidence>
<evidence type="ECO:0000256" key="7">
    <source>
        <dbReference type="SAM" id="Phobius"/>
    </source>
</evidence>
<evidence type="ECO:0000313" key="9">
    <source>
        <dbReference type="EMBL" id="KFH47309.1"/>
    </source>
</evidence>
<evidence type="ECO:0000256" key="1">
    <source>
        <dbReference type="ARBA" id="ARBA00004141"/>
    </source>
</evidence>
<feature type="region of interest" description="Disordered" evidence="6">
    <location>
        <begin position="573"/>
        <end position="613"/>
    </location>
</feature>
<feature type="transmembrane region" description="Helical" evidence="7">
    <location>
        <begin position="319"/>
        <end position="337"/>
    </location>
</feature>
<protein>
    <submittedName>
        <fullName evidence="9">Putative MFS-type transporter-like protein</fullName>
    </submittedName>
</protein>
<feature type="transmembrane region" description="Helical" evidence="7">
    <location>
        <begin position="358"/>
        <end position="386"/>
    </location>
</feature>
<dbReference type="HOGENOM" id="CLU_000960_27_0_1"/>
<sequence length="613" mass="65097">MIEAERVSVPSPTWAPPTSGDAAPSSPYGQGNRGKNESNDHQIESGSNPNHSWNTRASSGDNSDTDDAINKTDDEQQQPPLPFSKARCIALLTHTTSPFEQTLSLQTVVIILPTIGEALSIPESRLQWIVSSYSLAFGCFLLLWGRIADIYGKRLIFIAGSVWVTVIIAVTPFLPNEIAFDLFRALHGLGAAANVPTAIGILGVTFAPGRAKNYAFSTYAAGAPLGSVFGNIVSGLIAEYASWKWVFGASAIMAGAISVLGIIVIPPPPPAVTRALEGGGDRKSAASVDWIGAFLVTVGLLLLLFALTEGNVVGWSTPWVSALIVVSLLIVAAFVFWQRHLEKSGGRAPLVKVSLFGNLRFSAVMLIMCVFFASFNNYLIFATYFFQNYQGLSPLQTMLRFIPTGIGGCIVAAVVARILDRVPTVFILLCGNLSVSVACLLFAVPIPPSTSYFAWALWAMLLSVIGADTTWPSLTLFTSRSLPPEDQAVGGALINAAGQLGRAVGLAISTATQTAVMASARGVPVEHAGGMEAWDPPTLRGIRAANWVNFGLGVASLVIVPFAFRSMEIVGRAAPPSEKSNADGGEEGIMHETKVNEQKRPEPADSGDVRLQQ</sequence>
<dbReference type="CDD" id="cd17476">
    <property type="entry name" value="MFS_Amf1_MDR_like"/>
    <property type="match status" value="1"/>
</dbReference>
<dbReference type="InterPro" id="IPR036259">
    <property type="entry name" value="MFS_trans_sf"/>
</dbReference>
<dbReference type="Proteomes" id="UP000029964">
    <property type="component" value="Unassembled WGS sequence"/>
</dbReference>
<accession>A0A086TD77</accession>
<evidence type="ECO:0000256" key="3">
    <source>
        <dbReference type="ARBA" id="ARBA00022692"/>
    </source>
</evidence>
<dbReference type="AlphaFoldDB" id="A0A086TD77"/>
<feature type="transmembrane region" description="Helical" evidence="7">
    <location>
        <begin position="219"/>
        <end position="237"/>
    </location>
</feature>
<feature type="transmembrane region" description="Helical" evidence="7">
    <location>
        <begin position="398"/>
        <end position="419"/>
    </location>
</feature>
<dbReference type="Pfam" id="PF07690">
    <property type="entry name" value="MFS_1"/>
    <property type="match status" value="1"/>
</dbReference>